<dbReference type="Proteomes" id="UP000093044">
    <property type="component" value="Chromosome"/>
</dbReference>
<dbReference type="Gene3D" id="1.10.260.40">
    <property type="entry name" value="lambda repressor-like DNA-binding domains"/>
    <property type="match status" value="1"/>
</dbReference>
<protein>
    <recommendedName>
        <fullName evidence="4">HTH lacI-type domain-containing protein</fullName>
    </recommendedName>
</protein>
<evidence type="ECO:0000256" key="1">
    <source>
        <dbReference type="ARBA" id="ARBA00023015"/>
    </source>
</evidence>
<accession>A0A1B2I6P7</accession>
<keyword evidence="2" id="KW-0238">DNA-binding</keyword>
<dbReference type="STRING" id="1197717.BED41_11360"/>
<evidence type="ECO:0000313" key="5">
    <source>
        <dbReference type="EMBL" id="ANZ45617.1"/>
    </source>
</evidence>
<reference evidence="5" key="1">
    <citation type="submission" date="2016-08" db="EMBL/GenBank/DDBJ databases">
        <title>Complete genome of Cloacibacillus porcorum.</title>
        <authorList>
            <person name="Looft T."/>
            <person name="Bayles D.O."/>
            <person name="Alt D.P."/>
        </authorList>
    </citation>
    <scope>NUCLEOTIDE SEQUENCE [LARGE SCALE GENOMIC DNA]</scope>
    <source>
        <strain evidence="5">CL-84</strain>
    </source>
</reference>
<dbReference type="Gene3D" id="3.40.50.2300">
    <property type="match status" value="1"/>
</dbReference>
<dbReference type="RefSeq" id="WP_066746260.1">
    <property type="nucleotide sequence ID" value="NZ_CAUFKJ010000027.1"/>
</dbReference>
<dbReference type="SUPFAM" id="SSF53822">
    <property type="entry name" value="Periplasmic binding protein-like I"/>
    <property type="match status" value="1"/>
</dbReference>
<evidence type="ECO:0000256" key="3">
    <source>
        <dbReference type="ARBA" id="ARBA00023163"/>
    </source>
</evidence>
<dbReference type="CDD" id="cd01392">
    <property type="entry name" value="HTH_LacI"/>
    <property type="match status" value="1"/>
</dbReference>
<dbReference type="PANTHER" id="PTHR30146">
    <property type="entry name" value="LACI-RELATED TRANSCRIPTIONAL REPRESSOR"/>
    <property type="match status" value="1"/>
</dbReference>
<keyword evidence="1" id="KW-0805">Transcription regulation</keyword>
<dbReference type="KEGG" id="cpor:BED41_11360"/>
<evidence type="ECO:0000313" key="6">
    <source>
        <dbReference type="Proteomes" id="UP000093044"/>
    </source>
</evidence>
<keyword evidence="3" id="KW-0804">Transcription</keyword>
<dbReference type="SMART" id="SM00354">
    <property type="entry name" value="HTH_LACI"/>
    <property type="match status" value="1"/>
</dbReference>
<evidence type="ECO:0000256" key="2">
    <source>
        <dbReference type="ARBA" id="ARBA00023125"/>
    </source>
</evidence>
<gene>
    <name evidence="5" type="ORF">BED41_11360</name>
</gene>
<dbReference type="InterPro" id="IPR028082">
    <property type="entry name" value="Peripla_BP_I"/>
</dbReference>
<dbReference type="InterPro" id="IPR010982">
    <property type="entry name" value="Lambda_DNA-bd_dom_sf"/>
</dbReference>
<proteinExistence type="predicted"/>
<dbReference type="GO" id="GO:0000976">
    <property type="term" value="F:transcription cis-regulatory region binding"/>
    <property type="evidence" value="ECO:0007669"/>
    <property type="project" value="TreeGrafter"/>
</dbReference>
<name>A0A1B2I6P7_9BACT</name>
<organism evidence="5 6">
    <name type="scientific">Cloacibacillus porcorum</name>
    <dbReference type="NCBI Taxonomy" id="1197717"/>
    <lineage>
        <taxon>Bacteria</taxon>
        <taxon>Thermotogati</taxon>
        <taxon>Synergistota</taxon>
        <taxon>Synergistia</taxon>
        <taxon>Synergistales</taxon>
        <taxon>Synergistaceae</taxon>
        <taxon>Cloacibacillus</taxon>
    </lineage>
</organism>
<dbReference type="Pfam" id="PF00356">
    <property type="entry name" value="LacI"/>
    <property type="match status" value="1"/>
</dbReference>
<dbReference type="SUPFAM" id="SSF47413">
    <property type="entry name" value="lambda repressor-like DNA-binding domains"/>
    <property type="match status" value="1"/>
</dbReference>
<dbReference type="GO" id="GO:0003700">
    <property type="term" value="F:DNA-binding transcription factor activity"/>
    <property type="evidence" value="ECO:0007669"/>
    <property type="project" value="TreeGrafter"/>
</dbReference>
<dbReference type="AlphaFoldDB" id="A0A1B2I6P7"/>
<keyword evidence="6" id="KW-1185">Reference proteome</keyword>
<dbReference type="EMBL" id="CP016757">
    <property type="protein sequence ID" value="ANZ45617.1"/>
    <property type="molecule type" value="Genomic_DNA"/>
</dbReference>
<dbReference type="InterPro" id="IPR000843">
    <property type="entry name" value="HTH_LacI"/>
</dbReference>
<sequence length="195" mass="21524">MKVTMQDVANQAGVDKATVSRVLRGDHRISEKTKIKVMESVRALNYKLDRNARNLSTNTSGLIGVVMRDLNRPWLGAFLAGIDRAFANSEYEILLKCTEGNAMRARRELSTLDGRHAEGLIWCDAENFPSELRTPAVCLGFTAPGAYSVTMENAEDAPTFETGVLVGRMMLKIVAGKPLPGREIRVMRPLEQTAD</sequence>
<feature type="domain" description="HTH lacI-type" evidence="4">
    <location>
        <begin position="3"/>
        <end position="57"/>
    </location>
</feature>
<dbReference type="GeneID" id="83058443"/>
<dbReference type="PROSITE" id="PS50932">
    <property type="entry name" value="HTH_LACI_2"/>
    <property type="match status" value="1"/>
</dbReference>
<dbReference type="PANTHER" id="PTHR30146:SF153">
    <property type="entry name" value="LACTOSE OPERON REPRESSOR"/>
    <property type="match status" value="1"/>
</dbReference>
<evidence type="ECO:0000259" key="4">
    <source>
        <dbReference type="PROSITE" id="PS50932"/>
    </source>
</evidence>